<accession>A0A383VII5</accession>
<evidence type="ECO:0000313" key="2">
    <source>
        <dbReference type="Proteomes" id="UP000256970"/>
    </source>
</evidence>
<proteinExistence type="predicted"/>
<organism evidence="1 2">
    <name type="scientific">Tetradesmus obliquus</name>
    <name type="common">Green alga</name>
    <name type="synonym">Acutodesmus obliquus</name>
    <dbReference type="NCBI Taxonomy" id="3088"/>
    <lineage>
        <taxon>Eukaryota</taxon>
        <taxon>Viridiplantae</taxon>
        <taxon>Chlorophyta</taxon>
        <taxon>core chlorophytes</taxon>
        <taxon>Chlorophyceae</taxon>
        <taxon>CS clade</taxon>
        <taxon>Sphaeropleales</taxon>
        <taxon>Scenedesmaceae</taxon>
        <taxon>Tetradesmus</taxon>
    </lineage>
</organism>
<sequence>MPNTSAASESAAAAAELGKLQALKDSILEQLPEEQRGHFSITLEDVQAAAVAAGDMAAAGGGAAVASVSAISWESVGHALAVDADWED</sequence>
<reference evidence="1 2" key="1">
    <citation type="submission" date="2016-10" db="EMBL/GenBank/DDBJ databases">
        <authorList>
            <person name="Cai Z."/>
        </authorList>
    </citation>
    <scope>NUCLEOTIDE SEQUENCE [LARGE SCALE GENOMIC DNA]</scope>
</reference>
<keyword evidence="2" id="KW-1185">Reference proteome</keyword>
<name>A0A383VII5_TETOB</name>
<gene>
    <name evidence="1" type="ORF">BQ4739_LOCUS5234</name>
</gene>
<dbReference type="EMBL" id="FNXT01000453">
    <property type="protein sequence ID" value="SZX64743.1"/>
    <property type="molecule type" value="Genomic_DNA"/>
</dbReference>
<protein>
    <submittedName>
        <fullName evidence="1">Uncharacterized protein</fullName>
    </submittedName>
</protein>
<dbReference type="Proteomes" id="UP000256970">
    <property type="component" value="Unassembled WGS sequence"/>
</dbReference>
<dbReference type="AlphaFoldDB" id="A0A383VII5"/>
<evidence type="ECO:0000313" key="1">
    <source>
        <dbReference type="EMBL" id="SZX64743.1"/>
    </source>
</evidence>